<reference evidence="2 3" key="1">
    <citation type="journal article" date="2020" name="Cell">
        <title>Large-Scale Comparative Analyses of Tick Genomes Elucidate Their Genetic Diversity and Vector Capacities.</title>
        <authorList>
            <consortium name="Tick Genome and Microbiome Consortium (TIGMIC)"/>
            <person name="Jia N."/>
            <person name="Wang J."/>
            <person name="Shi W."/>
            <person name="Du L."/>
            <person name="Sun Y."/>
            <person name="Zhan W."/>
            <person name="Jiang J.F."/>
            <person name="Wang Q."/>
            <person name="Zhang B."/>
            <person name="Ji P."/>
            <person name="Bell-Sakyi L."/>
            <person name="Cui X.M."/>
            <person name="Yuan T.T."/>
            <person name="Jiang B.G."/>
            <person name="Yang W.F."/>
            <person name="Lam T.T."/>
            <person name="Chang Q.C."/>
            <person name="Ding S.J."/>
            <person name="Wang X.J."/>
            <person name="Zhu J.G."/>
            <person name="Ruan X.D."/>
            <person name="Zhao L."/>
            <person name="Wei J.T."/>
            <person name="Ye R.Z."/>
            <person name="Que T.C."/>
            <person name="Du C.H."/>
            <person name="Zhou Y.H."/>
            <person name="Cheng J.X."/>
            <person name="Dai P.F."/>
            <person name="Guo W.B."/>
            <person name="Han X.H."/>
            <person name="Huang E.J."/>
            <person name="Li L.F."/>
            <person name="Wei W."/>
            <person name="Gao Y.C."/>
            <person name="Liu J.Z."/>
            <person name="Shao H.Z."/>
            <person name="Wang X."/>
            <person name="Wang C.C."/>
            <person name="Yang T.C."/>
            <person name="Huo Q.B."/>
            <person name="Li W."/>
            <person name="Chen H.Y."/>
            <person name="Chen S.E."/>
            <person name="Zhou L.G."/>
            <person name="Ni X.B."/>
            <person name="Tian J.H."/>
            <person name="Sheng Y."/>
            <person name="Liu T."/>
            <person name="Pan Y.S."/>
            <person name="Xia L.Y."/>
            <person name="Li J."/>
            <person name="Zhao F."/>
            <person name="Cao W.C."/>
        </authorList>
    </citation>
    <scope>NUCLEOTIDE SEQUENCE [LARGE SCALE GENOMIC DNA]</scope>
    <source>
        <strain evidence="2">HaeL-2018</strain>
    </source>
</reference>
<dbReference type="Proteomes" id="UP000821853">
    <property type="component" value="Chromosome 4"/>
</dbReference>
<feature type="region of interest" description="Disordered" evidence="1">
    <location>
        <begin position="453"/>
        <end position="486"/>
    </location>
</feature>
<feature type="compositionally biased region" description="Low complexity" evidence="1">
    <location>
        <begin position="1"/>
        <end position="10"/>
    </location>
</feature>
<organism evidence="2 3">
    <name type="scientific">Haemaphysalis longicornis</name>
    <name type="common">Bush tick</name>
    <dbReference type="NCBI Taxonomy" id="44386"/>
    <lineage>
        <taxon>Eukaryota</taxon>
        <taxon>Metazoa</taxon>
        <taxon>Ecdysozoa</taxon>
        <taxon>Arthropoda</taxon>
        <taxon>Chelicerata</taxon>
        <taxon>Arachnida</taxon>
        <taxon>Acari</taxon>
        <taxon>Parasitiformes</taxon>
        <taxon>Ixodida</taxon>
        <taxon>Ixodoidea</taxon>
        <taxon>Ixodidae</taxon>
        <taxon>Haemaphysalinae</taxon>
        <taxon>Haemaphysalis</taxon>
    </lineage>
</organism>
<evidence type="ECO:0000313" key="2">
    <source>
        <dbReference type="EMBL" id="KAH9372704.1"/>
    </source>
</evidence>
<feature type="compositionally biased region" description="Low complexity" evidence="1">
    <location>
        <begin position="466"/>
        <end position="480"/>
    </location>
</feature>
<gene>
    <name evidence="2" type="ORF">HPB48_004222</name>
</gene>
<dbReference type="AlphaFoldDB" id="A0A9J6GE59"/>
<dbReference type="OrthoDB" id="6582261at2759"/>
<proteinExistence type="predicted"/>
<evidence type="ECO:0000256" key="1">
    <source>
        <dbReference type="SAM" id="MobiDB-lite"/>
    </source>
</evidence>
<accession>A0A9J6GE59</accession>
<comment type="caution">
    <text evidence="2">The sequence shown here is derived from an EMBL/GenBank/DDBJ whole genome shotgun (WGS) entry which is preliminary data.</text>
</comment>
<evidence type="ECO:0008006" key="4">
    <source>
        <dbReference type="Google" id="ProtNLM"/>
    </source>
</evidence>
<sequence>MDGVPQGVGVPPEPPKQTRKSLRPSCPARLDVKIKKGFNPRHSAVYTWHKQWREAKYGLRGKTLCPSCRKRAASFQSSGMDVHTCGTGDGWAVLVVTPIMRRAQQLKSARELIFVDSVSSCDKTKSTVTCLLAPSRAGAVPIAVLIHSEQSTEGYQMAFELLRSTHPQCFGGCEFPTAFVTSPSQLEKPALSHVWPRARQLLCHVRAQQCEWRWLTDAQNGVPKGKRHHCLSAFQKILKARGEEELAWAVEEAQCGTHDTYVERINNFLTSEEEWSLACRAGVTTLDQVSIEYSEASVRVLKDILLSQVVAWNAVVLIDFIITELETYLEARLLRHIDPREVMRDTTYEKLLRGGDVCGSPCPGGNILFLESERTFSFRNKYGRTECEVHPELGFCTCWSGSQGAFCRHQITTLKDFGGDHFPRAPELTLRDYQLVAKLALGEKSLPPMFFLSSSGTQSPGGKDVAGNSAGGSADDCASGAHDDHSYVRGSSDAEMLEVQESPNCSLQGANQVLEAQEKKYQVFAAYLRKAHELAKGCPGYLTLLDRIIADLRGVDTSTAAYNLFLRVSASSSLEKRRRAAPTIKRPRKVLRTNLKCPDGTWAFDVVSDLTDPNSSARDPSDTSNVPSPLAEAELEICFSDGNDASSAVSPLSDDGVSLSDAANDASDVVSHVMDTDICLSDANCASDAASHLAGADASLPDANCASSAVSHITDAALCLSDANDASNAVSQCNGHKCLPPCWK</sequence>
<keyword evidence="3" id="KW-1185">Reference proteome</keyword>
<dbReference type="PANTHER" id="PTHR35385:SF2">
    <property type="entry name" value="PROTEIN B, PUTATIVE-RELATED"/>
    <property type="match status" value="1"/>
</dbReference>
<dbReference type="PANTHER" id="PTHR35385">
    <property type="entry name" value="PROTEIN B, PUTATIVE-RELATED-RELATED"/>
    <property type="match status" value="1"/>
</dbReference>
<evidence type="ECO:0000313" key="3">
    <source>
        <dbReference type="Proteomes" id="UP000821853"/>
    </source>
</evidence>
<name>A0A9J6GE59_HAELO</name>
<dbReference type="EMBL" id="JABSTR010000006">
    <property type="protein sequence ID" value="KAH9372704.1"/>
    <property type="molecule type" value="Genomic_DNA"/>
</dbReference>
<dbReference type="VEuPathDB" id="VectorBase:HLOH_060055"/>
<feature type="region of interest" description="Disordered" evidence="1">
    <location>
        <begin position="1"/>
        <end position="24"/>
    </location>
</feature>
<protein>
    <recommendedName>
        <fullName evidence="4">SWIM-type domain-containing protein</fullName>
    </recommendedName>
</protein>